<dbReference type="GO" id="GO:0051787">
    <property type="term" value="F:misfolded protein binding"/>
    <property type="evidence" value="ECO:0007669"/>
    <property type="project" value="TreeGrafter"/>
</dbReference>
<evidence type="ECO:0000256" key="6">
    <source>
        <dbReference type="SAM" id="MobiDB-lite"/>
    </source>
</evidence>
<evidence type="ECO:0000313" key="8">
    <source>
        <dbReference type="EMBL" id="CAF0824986.1"/>
    </source>
</evidence>
<keyword evidence="1" id="KW-0143">Chaperone</keyword>
<dbReference type="InterPro" id="IPR018253">
    <property type="entry name" value="DnaJ_domain_CS"/>
</dbReference>
<dbReference type="Proteomes" id="UP000677228">
    <property type="component" value="Unassembled WGS sequence"/>
</dbReference>
<dbReference type="PROSITE" id="PS50076">
    <property type="entry name" value="DNAJ_2"/>
    <property type="match status" value="1"/>
</dbReference>
<evidence type="ECO:0000313" key="10">
    <source>
        <dbReference type="Proteomes" id="UP000677228"/>
    </source>
</evidence>
<feature type="region of interest" description="Disordered" evidence="6">
    <location>
        <begin position="71"/>
        <end position="110"/>
    </location>
</feature>
<dbReference type="EMBL" id="CAJNOK010001690">
    <property type="protein sequence ID" value="CAF0824986.1"/>
    <property type="molecule type" value="Genomic_DNA"/>
</dbReference>
<dbReference type="GO" id="GO:0051087">
    <property type="term" value="F:protein-folding chaperone binding"/>
    <property type="evidence" value="ECO:0007669"/>
    <property type="project" value="TreeGrafter"/>
</dbReference>
<comment type="subunit">
    <text evidence="5">Interacts with HSPA5/BiP; interaction is direct. Interacts with ERN1/IRE1 (via the luminal region). Interacts with DERL1.</text>
</comment>
<dbReference type="CDD" id="cd06257">
    <property type="entry name" value="DnaJ"/>
    <property type="match status" value="1"/>
</dbReference>
<dbReference type="Gene3D" id="1.10.287.110">
    <property type="entry name" value="DnaJ domain"/>
    <property type="match status" value="1"/>
</dbReference>
<feature type="domain" description="J" evidence="7">
    <location>
        <begin position="6"/>
        <end position="70"/>
    </location>
</feature>
<dbReference type="SUPFAM" id="SSF46565">
    <property type="entry name" value="Chaperone J-domain"/>
    <property type="match status" value="1"/>
</dbReference>
<sequence length="110" mass="12545">MTAIKNYYEILGVARNASADLIKIAFRRMAMKLHPDVNKAIDAEAQFKLLNEAYQVLGDPVLREEYDEALQPEPVRGPRATPQTTTRVRPTAKSKQTTTFNQSHFNDFYT</sequence>
<evidence type="ECO:0000256" key="5">
    <source>
        <dbReference type="ARBA" id="ARBA00046365"/>
    </source>
</evidence>
<dbReference type="InterPro" id="IPR001623">
    <property type="entry name" value="DnaJ_domain"/>
</dbReference>
<dbReference type="GO" id="GO:0036503">
    <property type="term" value="P:ERAD pathway"/>
    <property type="evidence" value="ECO:0007669"/>
    <property type="project" value="TreeGrafter"/>
</dbReference>
<dbReference type="PANTHER" id="PTHR44360">
    <property type="entry name" value="DNAJ HOMOLOG SUBFAMILY B MEMBER 9"/>
    <property type="match status" value="1"/>
</dbReference>
<gene>
    <name evidence="8" type="ORF">OVA965_LOCUS5846</name>
    <name evidence="9" type="ORF">TMI583_LOCUS5843</name>
</gene>
<reference evidence="8" key="1">
    <citation type="submission" date="2021-02" db="EMBL/GenBank/DDBJ databases">
        <authorList>
            <person name="Nowell W R."/>
        </authorList>
    </citation>
    <scope>NUCLEOTIDE SEQUENCE</scope>
</reference>
<dbReference type="EMBL" id="CAJOBA010001690">
    <property type="protein sequence ID" value="CAF3609417.1"/>
    <property type="molecule type" value="Genomic_DNA"/>
</dbReference>
<dbReference type="PROSITE" id="PS00636">
    <property type="entry name" value="DNAJ_1"/>
    <property type="match status" value="1"/>
</dbReference>
<name>A0A8S2CX12_9BILA</name>
<comment type="function">
    <text evidence="4">Co-chaperone for Hsp70 protein HSPA5/BiP that acts as a key repressor of the ERN1/IRE1-mediated unfolded protein response (UPR). J domain-containing co-chaperones stimulate the ATPase activity of Hsp70 proteins and are required for efficient substrate recognition by Hsp70 proteins. In the unstressed endoplasmic reticulum, interacts with the luminal region of ERN1/IRE1 and selectively recruits HSPA5/BiP: HSPA5/BiP disrupts the dimerization of the active ERN1/IRE1 luminal region, thereby inactivating ERN1/IRE1. Also involved in endoplasmic reticulum-associated degradation (ERAD) of misfolded proteins. Required for survival of B-cell progenitors and normal antibody production.</text>
</comment>
<evidence type="ECO:0000313" key="9">
    <source>
        <dbReference type="EMBL" id="CAF3609417.1"/>
    </source>
</evidence>
<dbReference type="PANTHER" id="PTHR44360:SF1">
    <property type="entry name" value="DNAJ HOMOLOG SUBFAMILY B MEMBER 9"/>
    <property type="match status" value="1"/>
</dbReference>
<organism evidence="8 10">
    <name type="scientific">Didymodactylos carnosus</name>
    <dbReference type="NCBI Taxonomy" id="1234261"/>
    <lineage>
        <taxon>Eukaryota</taxon>
        <taxon>Metazoa</taxon>
        <taxon>Spiralia</taxon>
        <taxon>Gnathifera</taxon>
        <taxon>Rotifera</taxon>
        <taxon>Eurotatoria</taxon>
        <taxon>Bdelloidea</taxon>
        <taxon>Philodinida</taxon>
        <taxon>Philodinidae</taxon>
        <taxon>Didymodactylos</taxon>
    </lineage>
</organism>
<evidence type="ECO:0000256" key="1">
    <source>
        <dbReference type="ARBA" id="ARBA00023186"/>
    </source>
</evidence>
<proteinExistence type="predicted"/>
<dbReference type="InterPro" id="IPR036869">
    <property type="entry name" value="J_dom_sf"/>
</dbReference>
<accession>A0A8S2CX12</accession>
<dbReference type="AlphaFoldDB" id="A0A8S2CX12"/>
<dbReference type="GO" id="GO:0005783">
    <property type="term" value="C:endoplasmic reticulum"/>
    <property type="evidence" value="ECO:0007669"/>
    <property type="project" value="TreeGrafter"/>
</dbReference>
<evidence type="ECO:0000259" key="7">
    <source>
        <dbReference type="PROSITE" id="PS50076"/>
    </source>
</evidence>
<feature type="compositionally biased region" description="Polar residues" evidence="6">
    <location>
        <begin position="81"/>
        <end position="110"/>
    </location>
</feature>
<dbReference type="Proteomes" id="UP000682733">
    <property type="component" value="Unassembled WGS sequence"/>
</dbReference>
<dbReference type="SMART" id="SM00271">
    <property type="entry name" value="DnaJ"/>
    <property type="match status" value="1"/>
</dbReference>
<evidence type="ECO:0000256" key="4">
    <source>
        <dbReference type="ARBA" id="ARBA00045428"/>
    </source>
</evidence>
<comment type="caution">
    <text evidence="8">The sequence shown here is derived from an EMBL/GenBank/DDBJ whole genome shotgun (WGS) entry which is preliminary data.</text>
</comment>
<dbReference type="PRINTS" id="PR00625">
    <property type="entry name" value="JDOMAIN"/>
</dbReference>
<dbReference type="Pfam" id="PF00226">
    <property type="entry name" value="DnaJ"/>
    <property type="match status" value="1"/>
</dbReference>
<dbReference type="InterPro" id="IPR051948">
    <property type="entry name" value="Hsp70_co-chaperone_J-domain"/>
</dbReference>
<evidence type="ECO:0000256" key="3">
    <source>
        <dbReference type="ARBA" id="ARBA00041533"/>
    </source>
</evidence>
<evidence type="ECO:0000256" key="2">
    <source>
        <dbReference type="ARBA" id="ARBA00040158"/>
    </source>
</evidence>
<protein>
    <recommendedName>
        <fullName evidence="2">DnaJ homolog subfamily B member 9</fullName>
    </recommendedName>
    <alternativeName>
        <fullName evidence="3">Endoplasmic reticulum DNA J domain-containing protein 4</fullName>
    </alternativeName>
</protein>